<reference evidence="2 3" key="1">
    <citation type="submission" date="2019-01" db="EMBL/GenBank/DDBJ databases">
        <authorList>
            <person name="Ruckert C."/>
            <person name="Busche T."/>
            <person name="Kalinowski J."/>
        </authorList>
    </citation>
    <scope>NUCLEOTIDE SEQUENCE [LARGE SCALE GENOMIC DNA]</scope>
    <source>
        <strain evidence="2 3">136/3</strain>
    </source>
</reference>
<dbReference type="SUPFAM" id="SSF159659">
    <property type="entry name" value="Cgl1923-like"/>
    <property type="match status" value="1"/>
</dbReference>
<dbReference type="Gene3D" id="3.40.50.10900">
    <property type="entry name" value="PAC-like subunit"/>
    <property type="match status" value="1"/>
</dbReference>
<proteinExistence type="predicted"/>
<dbReference type="InterPro" id="IPR008492">
    <property type="entry name" value="Rv2714-like"/>
</dbReference>
<dbReference type="Gene3D" id="1.10.287.100">
    <property type="match status" value="1"/>
</dbReference>
<evidence type="ECO:0000256" key="1">
    <source>
        <dbReference type="SAM" id="MobiDB-lite"/>
    </source>
</evidence>
<dbReference type="EMBL" id="CP035299">
    <property type="protein sequence ID" value="QAU52228.1"/>
    <property type="molecule type" value="Genomic_DNA"/>
</dbReference>
<dbReference type="InterPro" id="IPR038389">
    <property type="entry name" value="PSMG2_sf"/>
</dbReference>
<accession>A0A410W8E9</accession>
<dbReference type="PIRSF" id="PIRSF028754">
    <property type="entry name" value="UCP028754"/>
    <property type="match status" value="1"/>
</dbReference>
<gene>
    <name evidence="2" type="ORF">CPELA_04745</name>
</gene>
<feature type="region of interest" description="Disordered" evidence="1">
    <location>
        <begin position="304"/>
        <end position="323"/>
    </location>
</feature>
<feature type="compositionally biased region" description="Basic and acidic residues" evidence="1">
    <location>
        <begin position="304"/>
        <end position="314"/>
    </location>
</feature>
<protein>
    <submittedName>
        <fullName evidence="2">PAC2 family protein</fullName>
    </submittedName>
</protein>
<dbReference type="Proteomes" id="UP000288929">
    <property type="component" value="Chromosome"/>
</dbReference>
<keyword evidence="3" id="KW-1185">Reference proteome</keyword>
<organism evidence="2 3">
    <name type="scientific">Corynebacterium pelargi</name>
    <dbReference type="NCBI Taxonomy" id="1471400"/>
    <lineage>
        <taxon>Bacteria</taxon>
        <taxon>Bacillati</taxon>
        <taxon>Actinomycetota</taxon>
        <taxon>Actinomycetes</taxon>
        <taxon>Mycobacteriales</taxon>
        <taxon>Corynebacteriaceae</taxon>
        <taxon>Corynebacterium</taxon>
    </lineage>
</organism>
<dbReference type="RefSeq" id="WP_128889705.1">
    <property type="nucleotide sequence ID" value="NZ_BMCX01000001.1"/>
</dbReference>
<sequence>MPQHGDRMYELEFPAPEVKGTAQQGPTLIVALDGYADAGLAVDASAQHLLSALDHRLVASFNSDELIDYRSRRPAVVIDNDTVDQAQPLDLGIQVLKDSEGKHFLLLSGPEPDLRWNAFTQAVGELVERFGVQHTICLYAAPMTVPHTRPLVVSAHGNDEQLVGKQFKLDSTITVPGSAALHLERHLHSKGHSVAGYTAHVPHYLAASPYPQATLSLLETITSTTGLHFPLGSLEHDARKVAQQVEEQVAGSREIEAVVQQLEQQYDEELQRYREQHPHAVLPGEQDVPSGEELGAEFEEFLAHLDDRSLGRGENEEDPEDQA</sequence>
<dbReference type="AlphaFoldDB" id="A0A410W8E9"/>
<dbReference type="InterPro" id="IPR019151">
    <property type="entry name" value="Proteasome_assmbl_chaperone_2"/>
</dbReference>
<dbReference type="Pfam" id="PF09754">
    <property type="entry name" value="PAC2"/>
    <property type="match status" value="1"/>
</dbReference>
<dbReference type="OrthoDB" id="3733464at2"/>
<evidence type="ECO:0000313" key="2">
    <source>
        <dbReference type="EMBL" id="QAU52228.1"/>
    </source>
</evidence>
<evidence type="ECO:0000313" key="3">
    <source>
        <dbReference type="Proteomes" id="UP000288929"/>
    </source>
</evidence>
<dbReference type="KEGG" id="cpeg:CPELA_04745"/>
<name>A0A410W8E9_9CORY</name>